<proteinExistence type="predicted"/>
<gene>
    <name evidence="1" type="ORF">UFOPK3295_00870</name>
</gene>
<evidence type="ECO:0000313" key="1">
    <source>
        <dbReference type="EMBL" id="CAB4870103.1"/>
    </source>
</evidence>
<protein>
    <submittedName>
        <fullName evidence="1">Unannotated protein</fullName>
    </submittedName>
</protein>
<accession>A0A6J7DS05</accession>
<organism evidence="1">
    <name type="scientific">freshwater metagenome</name>
    <dbReference type="NCBI Taxonomy" id="449393"/>
    <lineage>
        <taxon>unclassified sequences</taxon>
        <taxon>metagenomes</taxon>
        <taxon>ecological metagenomes</taxon>
    </lineage>
</organism>
<dbReference type="AlphaFoldDB" id="A0A6J7DS05"/>
<dbReference type="EMBL" id="CAFBLG010000098">
    <property type="protein sequence ID" value="CAB4870103.1"/>
    <property type="molecule type" value="Genomic_DNA"/>
</dbReference>
<reference evidence="1" key="1">
    <citation type="submission" date="2020-05" db="EMBL/GenBank/DDBJ databases">
        <authorList>
            <person name="Chiriac C."/>
            <person name="Salcher M."/>
            <person name="Ghai R."/>
            <person name="Kavagutti S V."/>
        </authorList>
    </citation>
    <scope>NUCLEOTIDE SEQUENCE</scope>
</reference>
<sequence length="42" mass="4286">MAVEASTIFVSKSSALPEASFAIKSAVVGAITIKSFSLAIEI</sequence>
<name>A0A6J7DS05_9ZZZZ</name>